<evidence type="ECO:0000313" key="2">
    <source>
        <dbReference type="Proteomes" id="UP000285405"/>
    </source>
</evidence>
<comment type="caution">
    <text evidence="1">The sequence shown here is derived from an EMBL/GenBank/DDBJ whole genome shotgun (WGS) entry which is preliminary data.</text>
</comment>
<proteinExistence type="predicted"/>
<evidence type="ECO:0000313" key="1">
    <source>
        <dbReference type="EMBL" id="RKF81767.1"/>
    </source>
</evidence>
<dbReference type="EMBL" id="MCBR01002238">
    <property type="protein sequence ID" value="RKF81767.1"/>
    <property type="molecule type" value="Genomic_DNA"/>
</dbReference>
<organism evidence="1 2">
    <name type="scientific">Golovinomyces cichoracearum</name>
    <dbReference type="NCBI Taxonomy" id="62708"/>
    <lineage>
        <taxon>Eukaryota</taxon>
        <taxon>Fungi</taxon>
        <taxon>Dikarya</taxon>
        <taxon>Ascomycota</taxon>
        <taxon>Pezizomycotina</taxon>
        <taxon>Leotiomycetes</taxon>
        <taxon>Erysiphales</taxon>
        <taxon>Erysiphaceae</taxon>
        <taxon>Golovinomyces</taxon>
    </lineage>
</organism>
<dbReference type="Proteomes" id="UP000285405">
    <property type="component" value="Unassembled WGS sequence"/>
</dbReference>
<name>A0A420J4P9_9PEZI</name>
<gene>
    <name evidence="1" type="ORF">GcC1_022025</name>
</gene>
<protein>
    <submittedName>
        <fullName evidence="1">Uncharacterized protein</fullName>
    </submittedName>
</protein>
<accession>A0A420J4P9</accession>
<sequence length="109" mass="12428">MPIFAPPSITTSEETILLRSFSHHSGNSILTEELDENSGIMDPKIRINEDDSIMIEEKDQPVLTNDTKALIKIFEEQQAMHHQDMEQMRTNMVQLMTIVSSTAAKQQKK</sequence>
<reference evidence="1 2" key="1">
    <citation type="journal article" date="2018" name="BMC Genomics">
        <title>Comparative genome analyses reveal sequence features reflecting distinct modes of host-adaptation between dicot and monocot powdery mildew.</title>
        <authorList>
            <person name="Wu Y."/>
            <person name="Ma X."/>
            <person name="Pan Z."/>
            <person name="Kale S.D."/>
            <person name="Song Y."/>
            <person name="King H."/>
            <person name="Zhang Q."/>
            <person name="Presley C."/>
            <person name="Deng X."/>
            <person name="Wei C.I."/>
            <person name="Xiao S."/>
        </authorList>
    </citation>
    <scope>NUCLEOTIDE SEQUENCE [LARGE SCALE GENOMIC DNA]</scope>
    <source>
        <strain evidence="1">UCSC1</strain>
    </source>
</reference>
<dbReference type="AlphaFoldDB" id="A0A420J4P9"/>